<feature type="compositionally biased region" description="Basic and acidic residues" evidence="1">
    <location>
        <begin position="514"/>
        <end position="540"/>
    </location>
</feature>
<feature type="region of interest" description="Disordered" evidence="1">
    <location>
        <begin position="843"/>
        <end position="883"/>
    </location>
</feature>
<dbReference type="AlphaFoldDB" id="A0A6G1MIZ9"/>
<feature type="region of interest" description="Disordered" evidence="1">
    <location>
        <begin position="1"/>
        <end position="435"/>
    </location>
</feature>
<evidence type="ECO:0000313" key="5">
    <source>
        <dbReference type="Proteomes" id="UP000614610"/>
    </source>
</evidence>
<feature type="compositionally biased region" description="Polar residues" evidence="1">
    <location>
        <begin position="765"/>
        <end position="774"/>
    </location>
</feature>
<evidence type="ECO:0000313" key="3">
    <source>
        <dbReference type="EMBL" id="KAF3230391.1"/>
    </source>
</evidence>
<feature type="region of interest" description="Disordered" evidence="1">
    <location>
        <begin position="751"/>
        <end position="787"/>
    </location>
</feature>
<feature type="compositionally biased region" description="Polar residues" evidence="1">
    <location>
        <begin position="541"/>
        <end position="568"/>
    </location>
</feature>
<feature type="region of interest" description="Disordered" evidence="1">
    <location>
        <begin position="448"/>
        <end position="499"/>
    </location>
</feature>
<feature type="compositionally biased region" description="Low complexity" evidence="1">
    <location>
        <begin position="612"/>
        <end position="627"/>
    </location>
</feature>
<evidence type="ECO:0000313" key="4">
    <source>
        <dbReference type="Proteomes" id="UP000483672"/>
    </source>
</evidence>
<feature type="compositionally biased region" description="Polar residues" evidence="1">
    <location>
        <begin position="209"/>
        <end position="228"/>
    </location>
</feature>
<organism evidence="2 5">
    <name type="scientific">Orbilia oligospora</name>
    <name type="common">Nematode-trapping fungus</name>
    <name type="synonym">Arthrobotrys oligospora</name>
    <dbReference type="NCBI Taxonomy" id="2813651"/>
    <lineage>
        <taxon>Eukaryota</taxon>
        <taxon>Fungi</taxon>
        <taxon>Dikarya</taxon>
        <taxon>Ascomycota</taxon>
        <taxon>Pezizomycotina</taxon>
        <taxon>Orbiliomycetes</taxon>
        <taxon>Orbiliales</taxon>
        <taxon>Orbiliaceae</taxon>
        <taxon>Orbilia</taxon>
    </lineage>
</organism>
<dbReference type="EMBL" id="WIPF01000008">
    <property type="protein sequence ID" value="KAF3230391.1"/>
    <property type="molecule type" value="Genomic_DNA"/>
</dbReference>
<comment type="caution">
    <text evidence="2">The sequence shown here is derived from an EMBL/GenBank/DDBJ whole genome shotgun (WGS) entry which is preliminary data.</text>
</comment>
<feature type="compositionally biased region" description="Pro residues" evidence="1">
    <location>
        <begin position="91"/>
        <end position="104"/>
    </location>
</feature>
<evidence type="ECO:0000256" key="1">
    <source>
        <dbReference type="SAM" id="MobiDB-lite"/>
    </source>
</evidence>
<feature type="compositionally biased region" description="Polar residues" evidence="1">
    <location>
        <begin position="656"/>
        <end position="666"/>
    </location>
</feature>
<name>A0A6G1MIZ9_ORBOL</name>
<feature type="compositionally biased region" description="Polar residues" evidence="1">
    <location>
        <begin position="76"/>
        <end position="85"/>
    </location>
</feature>
<feature type="compositionally biased region" description="Polar residues" evidence="1">
    <location>
        <begin position="105"/>
        <end position="117"/>
    </location>
</feature>
<feature type="region of interest" description="Disordered" evidence="1">
    <location>
        <begin position="611"/>
        <end position="669"/>
    </location>
</feature>
<reference evidence="2 4" key="1">
    <citation type="submission" date="2019-06" db="EMBL/GenBank/DDBJ databases">
        <authorList>
            <person name="Palmer J.M."/>
        </authorList>
    </citation>
    <scope>NUCLEOTIDE SEQUENCE</scope>
    <source>
        <strain evidence="3 4">TWF191</strain>
        <strain evidence="2">TWF679</strain>
    </source>
</reference>
<feature type="compositionally biased region" description="Basic residues" evidence="1">
    <location>
        <begin position="1"/>
        <end position="11"/>
    </location>
</feature>
<dbReference type="OrthoDB" id="4152802at2759"/>
<feature type="compositionally biased region" description="Polar residues" evidence="1">
    <location>
        <begin position="347"/>
        <end position="366"/>
    </location>
</feature>
<sequence>MAIWPWKKRSKTNSGDKRPTNGINDEPHARFDISARPRSPSIHSVSKSKRRNETLKSIRRAASQRKNKMFKPAQAGPSTPTSNLREVQMASPPPPPPPPPPPTEPTQSPVAQLQTPVQTPPPSQARFTPATPENLNRRSNSSASSNRPRKRNLLKKAPTFPADYPSPSPDKDHPRLFRSFSKRSQRGPDSRFRPFSRKEQIDRPLSELSMRTQESLHSIMTSQSQNSPFRAFKVRSLDVLSPRPTLRFASNPHAGEKMPDYPSNHERKSSKSGWRKDRQSPIVEESQTFKRNLVYGLADELDSRGIREALERDTRRRERKQKDDEAKAQAKLERRAAKQRADEEQRNTVNAFRKSQGQPIENSQAGPSRLAGAERITIPTAPIPPHEQPSPRSPNSGTHTPMSWLHGPSQENLHLQLPIQPPYSSGASYKSENDTPVVETATAIRLSGYSTASPPPSPTIMRGQLIDHSPTHSRKMSRDQTILDNIPDPEDRPEIPASENAWMTFFRRATAARVQREHEAQQQALHGRDELGDTHGHDEGSLTNGGSTVPTGSSSMPRTFLQSPTPKSAGSRVPSDQYLPDMPLPRHSQIAIPVPHDYTQEEVQSEIRMAPLSPSRLGHSSSLSRNLSEARRPSKRVSGKAPWSSQGDITDRYASSHFSETSSRQSFGHERIRSMASIDSEGSWLSGRLTNSPSARRIPSLRDSAASLKHQYHDIKVHEDRRASTADDQFFSGVQDAESDEDERDILNSYLDDDVSIRGGPAGTLQYTSPPHSPTSDHGDESDTDPSVDQYLWRDGLGRQPFVTRVDSSFVRKREEVGSLEDASSLDEDSFSHVPMTAELIIEDNDGNMIVPDRRRNSPSPTLGKHHQSKLQAANGATPFLSS</sequence>
<dbReference type="EMBL" id="WIWT01000053">
    <property type="protein sequence ID" value="KAF3207308.1"/>
    <property type="molecule type" value="Genomic_DNA"/>
</dbReference>
<dbReference type="Proteomes" id="UP000614610">
    <property type="component" value="Unassembled WGS sequence"/>
</dbReference>
<feature type="compositionally biased region" description="Basic and acidic residues" evidence="1">
    <location>
        <begin position="14"/>
        <end position="35"/>
    </location>
</feature>
<accession>A0A6G1MIZ9</accession>
<evidence type="ECO:0000313" key="2">
    <source>
        <dbReference type="EMBL" id="KAF3207308.1"/>
    </source>
</evidence>
<feature type="compositionally biased region" description="Basic and acidic residues" evidence="1">
    <location>
        <begin position="254"/>
        <end position="279"/>
    </location>
</feature>
<feature type="compositionally biased region" description="Basic and acidic residues" evidence="1">
    <location>
        <begin position="186"/>
        <end position="205"/>
    </location>
</feature>
<dbReference type="Proteomes" id="UP000483672">
    <property type="component" value="Unassembled WGS sequence"/>
</dbReference>
<feature type="region of interest" description="Disordered" evidence="1">
    <location>
        <begin position="513"/>
        <end position="588"/>
    </location>
</feature>
<feature type="compositionally biased region" description="Pro residues" evidence="1">
    <location>
        <begin position="381"/>
        <end position="392"/>
    </location>
</feature>
<proteinExistence type="predicted"/>
<feature type="compositionally biased region" description="Basic and acidic residues" evidence="1">
    <location>
        <begin position="301"/>
        <end position="346"/>
    </location>
</feature>
<feature type="compositionally biased region" description="Low complexity" evidence="1">
    <location>
        <begin position="137"/>
        <end position="146"/>
    </location>
</feature>
<protein>
    <submittedName>
        <fullName evidence="2">Uncharacterized protein</fullName>
    </submittedName>
</protein>
<gene>
    <name evidence="3" type="ORF">TWF191_010279</name>
    <name evidence="2" type="ORF">TWF679_008379</name>
</gene>
<feature type="compositionally biased region" description="Basic residues" evidence="1">
    <location>
        <begin position="57"/>
        <end position="69"/>
    </location>
</feature>